<keyword evidence="3 6" id="KW-0238">DNA-binding</keyword>
<gene>
    <name evidence="6" type="ORF">AAJCM20276_09730</name>
</gene>
<dbReference type="InterPro" id="IPR036388">
    <property type="entry name" value="WH-like_DNA-bd_sf"/>
</dbReference>
<comment type="similarity">
    <text evidence="1">Belongs to the LysR transcriptional regulatory family.</text>
</comment>
<keyword evidence="4" id="KW-0804">Transcription</keyword>
<evidence type="ECO:0000256" key="2">
    <source>
        <dbReference type="ARBA" id="ARBA00023015"/>
    </source>
</evidence>
<keyword evidence="2" id="KW-0805">Transcription regulation</keyword>
<dbReference type="Gene3D" id="3.40.190.10">
    <property type="entry name" value="Periplasmic binding protein-like II"/>
    <property type="match status" value="2"/>
</dbReference>
<dbReference type="Proteomes" id="UP000515220">
    <property type="component" value="Chromosome"/>
</dbReference>
<organism evidence="6 7">
    <name type="scientific">Acetobacter aceti</name>
    <dbReference type="NCBI Taxonomy" id="435"/>
    <lineage>
        <taxon>Bacteria</taxon>
        <taxon>Pseudomonadati</taxon>
        <taxon>Pseudomonadota</taxon>
        <taxon>Alphaproteobacteria</taxon>
        <taxon>Acetobacterales</taxon>
        <taxon>Acetobacteraceae</taxon>
        <taxon>Acetobacter</taxon>
        <taxon>Acetobacter subgen. Acetobacter</taxon>
    </lineage>
</organism>
<dbReference type="RefSeq" id="WP_099349491.1">
    <property type="nucleotide sequence ID" value="NZ_AP023326.1"/>
</dbReference>
<dbReference type="SUPFAM" id="SSF46785">
    <property type="entry name" value="Winged helix' DNA-binding domain"/>
    <property type="match status" value="1"/>
</dbReference>
<evidence type="ECO:0000256" key="3">
    <source>
        <dbReference type="ARBA" id="ARBA00023125"/>
    </source>
</evidence>
<evidence type="ECO:0000256" key="1">
    <source>
        <dbReference type="ARBA" id="ARBA00009437"/>
    </source>
</evidence>
<name>A0A6S6PGE9_ACEAC</name>
<proteinExistence type="inferred from homology"/>
<dbReference type="PROSITE" id="PS50931">
    <property type="entry name" value="HTH_LYSR"/>
    <property type="match status" value="1"/>
</dbReference>
<dbReference type="InterPro" id="IPR005119">
    <property type="entry name" value="LysR_subst-bd"/>
</dbReference>
<dbReference type="GO" id="GO:0006351">
    <property type="term" value="P:DNA-templated transcription"/>
    <property type="evidence" value="ECO:0007669"/>
    <property type="project" value="TreeGrafter"/>
</dbReference>
<dbReference type="SUPFAM" id="SSF53850">
    <property type="entry name" value="Periplasmic binding protein-like II"/>
    <property type="match status" value="1"/>
</dbReference>
<dbReference type="AlphaFoldDB" id="A0A6S6PGE9"/>
<dbReference type="InterPro" id="IPR036390">
    <property type="entry name" value="WH_DNA-bd_sf"/>
</dbReference>
<accession>A0A6S6PGE9</accession>
<feature type="domain" description="HTH lysR-type" evidence="5">
    <location>
        <begin position="9"/>
        <end position="66"/>
    </location>
</feature>
<dbReference type="Pfam" id="PF00126">
    <property type="entry name" value="HTH_1"/>
    <property type="match status" value="1"/>
</dbReference>
<dbReference type="InterPro" id="IPR000847">
    <property type="entry name" value="LysR_HTH_N"/>
</dbReference>
<evidence type="ECO:0000259" key="5">
    <source>
        <dbReference type="PROSITE" id="PS50931"/>
    </source>
</evidence>
<evidence type="ECO:0000256" key="4">
    <source>
        <dbReference type="ARBA" id="ARBA00023163"/>
    </source>
</evidence>
<dbReference type="Gene3D" id="1.10.10.10">
    <property type="entry name" value="Winged helix-like DNA-binding domain superfamily/Winged helix DNA-binding domain"/>
    <property type="match status" value="1"/>
</dbReference>
<evidence type="ECO:0000313" key="7">
    <source>
        <dbReference type="Proteomes" id="UP000515220"/>
    </source>
</evidence>
<evidence type="ECO:0000313" key="6">
    <source>
        <dbReference type="EMBL" id="BCI66349.1"/>
    </source>
</evidence>
<dbReference type="GO" id="GO:0043565">
    <property type="term" value="F:sequence-specific DNA binding"/>
    <property type="evidence" value="ECO:0007669"/>
    <property type="project" value="TreeGrafter"/>
</dbReference>
<dbReference type="CDD" id="cd08432">
    <property type="entry name" value="PBP2_GcdR_TrpI_HvrB_AmpR_like"/>
    <property type="match status" value="1"/>
</dbReference>
<dbReference type="PANTHER" id="PTHR30537">
    <property type="entry name" value="HTH-TYPE TRANSCRIPTIONAL REGULATOR"/>
    <property type="match status" value="1"/>
</dbReference>
<dbReference type="Pfam" id="PF03466">
    <property type="entry name" value="LysR_substrate"/>
    <property type="match status" value="1"/>
</dbReference>
<dbReference type="EMBL" id="AP023326">
    <property type="protein sequence ID" value="BCI66349.1"/>
    <property type="molecule type" value="Genomic_DNA"/>
</dbReference>
<dbReference type="PANTHER" id="PTHR30537:SF79">
    <property type="entry name" value="TRANSCRIPTIONAL REGULATOR-RELATED"/>
    <property type="match status" value="1"/>
</dbReference>
<protein>
    <submittedName>
        <fullName evidence="6">DNA-binding transcriptional activator GcvA</fullName>
    </submittedName>
</protein>
<reference evidence="6 7" key="1">
    <citation type="submission" date="2020-07" db="EMBL/GenBank/DDBJ databases">
        <title>Complete Genome Sequence of an acetic acid bacterium, Acetobacter aceti JCM20276.</title>
        <authorList>
            <person name="Hirose Y."/>
            <person name="Mihara H."/>
        </authorList>
    </citation>
    <scope>NUCLEOTIDE SEQUENCE [LARGE SCALE GENOMIC DNA]</scope>
    <source>
        <strain evidence="6 7">JCM20276</strain>
    </source>
</reference>
<dbReference type="GO" id="GO:0003700">
    <property type="term" value="F:DNA-binding transcription factor activity"/>
    <property type="evidence" value="ECO:0007669"/>
    <property type="project" value="InterPro"/>
</dbReference>
<dbReference type="InterPro" id="IPR058163">
    <property type="entry name" value="LysR-type_TF_proteobact-type"/>
</dbReference>
<sequence>MSVISSRLPPIHCLLAFEARARLKSGVLVAQELSITPSAVSHRIRQLEAFTGVKLFTKINGNVVLSPEGQSYLETVRGALYALSYFSPAEAKEKRRLKLRVSSPPTFAARVLMPRLEKIQTQFPELDLDVQLSVPLVGTRAEPADIDFRFGDGQYPGRIVVKVLDEKVVAVCHPTYTERNGPFKKYTDLKPEYLLRCSIEPWRPWFQAAGLDWSEPRSRYSFSDVGLFADAAAHHAGIALVRPTLAREYLEDGRLAILFPSIMATPYYAYYATCEPEVHQRNEVARFIEWLASDLYDPAGRYQLPRQPIRKALMR</sequence>